<dbReference type="Pfam" id="PF16587">
    <property type="entry name" value="DUF5061"/>
    <property type="match status" value="1"/>
</dbReference>
<organism evidence="2 3">
    <name type="scientific">Halomonas johnsoniae</name>
    <dbReference type="NCBI Taxonomy" id="502832"/>
    <lineage>
        <taxon>Bacteria</taxon>
        <taxon>Pseudomonadati</taxon>
        <taxon>Pseudomonadota</taxon>
        <taxon>Gammaproteobacteria</taxon>
        <taxon>Oceanospirillales</taxon>
        <taxon>Halomonadaceae</taxon>
        <taxon>Halomonas</taxon>
    </lineage>
</organism>
<dbReference type="InterPro" id="IPR032258">
    <property type="entry name" value="DUF5061"/>
</dbReference>
<feature type="chain" id="PRO_5045747604" description="Common-antigen outer membrane protein" evidence="1">
    <location>
        <begin position="31"/>
        <end position="133"/>
    </location>
</feature>
<evidence type="ECO:0000313" key="2">
    <source>
        <dbReference type="EMBL" id="GGW50318.1"/>
    </source>
</evidence>
<accession>A0ABQ2WDR3</accession>
<keyword evidence="3" id="KW-1185">Reference proteome</keyword>
<reference evidence="3" key="1">
    <citation type="journal article" date="2019" name="Int. J. Syst. Evol. Microbiol.">
        <title>The Global Catalogue of Microorganisms (GCM) 10K type strain sequencing project: providing services to taxonomists for standard genome sequencing and annotation.</title>
        <authorList>
            <consortium name="The Broad Institute Genomics Platform"/>
            <consortium name="The Broad Institute Genome Sequencing Center for Infectious Disease"/>
            <person name="Wu L."/>
            <person name="Ma J."/>
        </authorList>
    </citation>
    <scope>NUCLEOTIDE SEQUENCE [LARGE SCALE GENOMIC DNA]</scope>
    <source>
        <strain evidence="3">KCTC 22157</strain>
    </source>
</reference>
<feature type="signal peptide" evidence="1">
    <location>
        <begin position="1"/>
        <end position="30"/>
    </location>
</feature>
<evidence type="ECO:0008006" key="4">
    <source>
        <dbReference type="Google" id="ProtNLM"/>
    </source>
</evidence>
<proteinExistence type="predicted"/>
<protein>
    <recommendedName>
        <fullName evidence="4">Common-antigen outer membrane protein</fullName>
    </recommendedName>
</protein>
<evidence type="ECO:0000256" key="1">
    <source>
        <dbReference type="SAM" id="SignalP"/>
    </source>
</evidence>
<comment type="caution">
    <text evidence="2">The sequence shown here is derived from an EMBL/GenBank/DDBJ whole genome shotgun (WGS) entry which is preliminary data.</text>
</comment>
<keyword evidence="1" id="KW-0732">Signal</keyword>
<gene>
    <name evidence="2" type="ORF">GCM10007158_09060</name>
</gene>
<dbReference type="RefSeq" id="WP_039183080.1">
    <property type="nucleotide sequence ID" value="NZ_BMXO01000003.1"/>
</dbReference>
<dbReference type="EMBL" id="BMXO01000003">
    <property type="protein sequence ID" value="GGW50318.1"/>
    <property type="molecule type" value="Genomic_DNA"/>
</dbReference>
<name>A0ABQ2WDR3_9GAMM</name>
<sequence>MLNTPIYVSRPARMLLAAVSVALVSGCATQYPSGSAQQAPQYVLTQDAASLLEDEALNRFLTQSPASGVHTAARTPWGDNVEIIADAPYLAASGRKCRQLQVMEPGGSVRAALACETPNGWAHQRLVTQAGGR</sequence>
<evidence type="ECO:0000313" key="3">
    <source>
        <dbReference type="Proteomes" id="UP000647585"/>
    </source>
</evidence>
<dbReference type="Proteomes" id="UP000647585">
    <property type="component" value="Unassembled WGS sequence"/>
</dbReference>